<sequence length="108" mass="12430">MVVIEDNDKRKVDLTFNLESEDHATHFGLRGRTTKVFPVTSDMLSGLPRDSRSLNDTKDLVAKLYCLEEVHQSEPHILKVYKVADREREGISDKERQRVADHVPEMVP</sequence>
<proteinExistence type="predicted"/>
<keyword evidence="3" id="KW-1185">Reference proteome</keyword>
<name>A0A1J8PM70_9AGAM</name>
<reference evidence="2 3" key="1">
    <citation type="submission" date="2016-03" db="EMBL/GenBank/DDBJ databases">
        <title>Comparative genomics of the ectomycorrhizal sister species Rhizopogon vinicolor and Rhizopogon vesiculosus (Basidiomycota: Boletales) reveals a divergence of the mating type B locus.</title>
        <authorList>
            <person name="Mujic A.B."/>
            <person name="Kuo A."/>
            <person name="Tritt A."/>
            <person name="Lipzen A."/>
            <person name="Chen C."/>
            <person name="Johnson J."/>
            <person name="Sharma A."/>
            <person name="Barry K."/>
            <person name="Grigoriev I.V."/>
            <person name="Spatafora J.W."/>
        </authorList>
    </citation>
    <scope>NUCLEOTIDE SEQUENCE [LARGE SCALE GENOMIC DNA]</scope>
    <source>
        <strain evidence="2 3">AM-OR11-056</strain>
    </source>
</reference>
<evidence type="ECO:0000313" key="2">
    <source>
        <dbReference type="EMBL" id="OJA08907.1"/>
    </source>
</evidence>
<accession>A0A1J8PM70</accession>
<dbReference type="OrthoDB" id="5569250at2759"/>
<dbReference type="AlphaFoldDB" id="A0A1J8PM70"/>
<gene>
    <name evidence="2" type="ORF">AZE42_09172</name>
</gene>
<evidence type="ECO:0000256" key="1">
    <source>
        <dbReference type="SAM" id="MobiDB-lite"/>
    </source>
</evidence>
<dbReference type="Proteomes" id="UP000183567">
    <property type="component" value="Unassembled WGS sequence"/>
</dbReference>
<organism evidence="2 3">
    <name type="scientific">Rhizopogon vesiculosus</name>
    <dbReference type="NCBI Taxonomy" id="180088"/>
    <lineage>
        <taxon>Eukaryota</taxon>
        <taxon>Fungi</taxon>
        <taxon>Dikarya</taxon>
        <taxon>Basidiomycota</taxon>
        <taxon>Agaricomycotina</taxon>
        <taxon>Agaricomycetes</taxon>
        <taxon>Agaricomycetidae</taxon>
        <taxon>Boletales</taxon>
        <taxon>Suillineae</taxon>
        <taxon>Rhizopogonaceae</taxon>
        <taxon>Rhizopogon</taxon>
    </lineage>
</organism>
<dbReference type="EMBL" id="LVVM01006122">
    <property type="protein sequence ID" value="OJA08907.1"/>
    <property type="molecule type" value="Genomic_DNA"/>
</dbReference>
<protein>
    <submittedName>
        <fullName evidence="2">Uncharacterized protein</fullName>
    </submittedName>
</protein>
<evidence type="ECO:0000313" key="3">
    <source>
        <dbReference type="Proteomes" id="UP000183567"/>
    </source>
</evidence>
<comment type="caution">
    <text evidence="2">The sequence shown here is derived from an EMBL/GenBank/DDBJ whole genome shotgun (WGS) entry which is preliminary data.</text>
</comment>
<feature type="region of interest" description="Disordered" evidence="1">
    <location>
        <begin position="88"/>
        <end position="108"/>
    </location>
</feature>